<keyword evidence="2" id="KW-0004">4Fe-4S</keyword>
<comment type="similarity">
    <text evidence="1">Belongs to the complex I 51 kDa subunit family.</text>
</comment>
<feature type="domain" description="NADH-ubiquinone oxidoreductase 51kDa subunit iron-sulphur binding" evidence="6">
    <location>
        <begin position="416"/>
        <end position="461"/>
    </location>
</feature>
<dbReference type="InterPro" id="IPR019575">
    <property type="entry name" value="Nuop51_4Fe4S-bd"/>
</dbReference>
<reference evidence="7 8" key="1">
    <citation type="submission" date="2015-09" db="EMBL/GenBank/DDBJ databases">
        <title>Draft genome sequence of Thermus scotoductus strain K1 isolated from a geothermal spring in Nagorno-Karabakh, Armenia.</title>
        <authorList>
            <person name="Saghatelyan A."/>
            <person name="Poghosyan L."/>
            <person name="Panosyan H."/>
            <person name="Birkeland N.-K."/>
        </authorList>
    </citation>
    <scope>NUCLEOTIDE SEQUENCE [LARGE SCALE GENOMIC DNA]</scope>
    <source>
        <strain evidence="7 8">K1</strain>
    </source>
</reference>
<dbReference type="PANTHER" id="PTHR43578:SF3">
    <property type="entry name" value="NADH-QUINONE OXIDOREDUCTASE SUBUNIT F"/>
    <property type="match status" value="1"/>
</dbReference>
<keyword evidence="4" id="KW-0408">Iron</keyword>
<evidence type="ECO:0000256" key="1">
    <source>
        <dbReference type="ARBA" id="ARBA00007523"/>
    </source>
</evidence>
<evidence type="ECO:0000256" key="2">
    <source>
        <dbReference type="ARBA" id="ARBA00022485"/>
    </source>
</evidence>
<dbReference type="Gene3D" id="1.20.1440.230">
    <property type="entry name" value="NADH-ubiquinone oxidoreductase 51kDa subunit, iron-sulphur binding domain"/>
    <property type="match status" value="1"/>
</dbReference>
<dbReference type="InterPro" id="IPR019554">
    <property type="entry name" value="Soluble_ligand-bd"/>
</dbReference>
<dbReference type="Gene3D" id="3.40.50.11540">
    <property type="entry name" value="NADH-ubiquinone oxidoreductase 51kDa subunit"/>
    <property type="match status" value="1"/>
</dbReference>
<dbReference type="Gene3D" id="3.10.20.600">
    <property type="match status" value="1"/>
</dbReference>
<evidence type="ECO:0000313" key="7">
    <source>
        <dbReference type="EMBL" id="KPD28929.1"/>
    </source>
</evidence>
<dbReference type="Proteomes" id="UP000053099">
    <property type="component" value="Unassembled WGS sequence"/>
</dbReference>
<evidence type="ECO:0000256" key="3">
    <source>
        <dbReference type="ARBA" id="ARBA00022723"/>
    </source>
</evidence>
<dbReference type="SUPFAM" id="SSF142019">
    <property type="entry name" value="Nqo1 FMN-binding domain-like"/>
    <property type="match status" value="1"/>
</dbReference>
<organism evidence="7 8">
    <name type="scientific">Thermus scotoductus</name>
    <dbReference type="NCBI Taxonomy" id="37636"/>
    <lineage>
        <taxon>Bacteria</taxon>
        <taxon>Thermotogati</taxon>
        <taxon>Deinococcota</taxon>
        <taxon>Deinococci</taxon>
        <taxon>Thermales</taxon>
        <taxon>Thermaceae</taxon>
        <taxon>Thermus</taxon>
    </lineage>
</organism>
<name>A0A0N0ZNA4_THESC</name>
<dbReference type="Pfam" id="PF10589">
    <property type="entry name" value="NADH_4Fe-4S"/>
    <property type="match status" value="1"/>
</dbReference>
<proteinExistence type="inferred from homology"/>
<dbReference type="SMART" id="SM00928">
    <property type="entry name" value="NADH_4Fe-4S"/>
    <property type="match status" value="1"/>
</dbReference>
<dbReference type="Pfam" id="PF10531">
    <property type="entry name" value="SLBB"/>
    <property type="match status" value="1"/>
</dbReference>
<keyword evidence="3" id="KW-0479">Metal-binding</keyword>
<dbReference type="EMBL" id="LJJR01000025">
    <property type="protein sequence ID" value="KPD28929.1"/>
    <property type="molecule type" value="Genomic_DNA"/>
</dbReference>
<dbReference type="PATRIC" id="fig|37636.3.peg.912"/>
<gene>
    <name evidence="7" type="ORF">AN926_08620</name>
</gene>
<comment type="caution">
    <text evidence="7">The sequence shown here is derived from an EMBL/GenBank/DDBJ whole genome shotgun (WGS) entry which is preliminary data.</text>
</comment>
<dbReference type="AlphaFoldDB" id="A0A0N0ZNA4"/>
<evidence type="ECO:0000259" key="6">
    <source>
        <dbReference type="SMART" id="SM00928"/>
    </source>
</evidence>
<evidence type="ECO:0000256" key="5">
    <source>
        <dbReference type="ARBA" id="ARBA00023014"/>
    </source>
</evidence>
<keyword evidence="5" id="KW-0411">Iron-sulfur</keyword>
<dbReference type="InterPro" id="IPR037207">
    <property type="entry name" value="Nuop51_4Fe4S-bd_sf"/>
</dbReference>
<dbReference type="GO" id="GO:0046872">
    <property type="term" value="F:metal ion binding"/>
    <property type="evidence" value="ECO:0007669"/>
    <property type="project" value="UniProtKB-KW"/>
</dbReference>
<sequence length="490" mass="53771">MEKPSLLPLLDARLPLSEEKVAEAARLAGIPLAQAWGVVRYYPRYRGLPQGRLLVDDPVARARGFARLLKGADGTHPPLGLEALSPIHVRVEGEKRYVEWEGRLIPFKEFRLPFALGHGDRLLPPEPILELDRYEALGGLVFLRRALKNLLAPEAILEAVEEAGLLGRGGAAFPAHIKMRAVARGEPPRYLVVNADESEPGNFKDRYLLEHHPFLVLEGTLLAALAVGASQVFLYVRDEFEAAILGLEKAIHQLEEAGLLPVPTQVFTSGGLYICGEETALLESMEGKRAEPRLKPPFPVERGLWGRPTLVQNVETLANLPLILREGPGTWREKEPKLFSITGDVARPGLYELPLGTSLEDALRKAEGEPEGLKAVLLGGAAGVFTRDFAFPLRYKGRLPLGAGAIVAFGKEVDLWEVLLGLAEFFREESCGKCFPCPLGTAVQVEMVRRRERNRDLVHHLGQALKGSLCGLGQSAYWAYQSLLEVEGAA</sequence>
<dbReference type="InterPro" id="IPR037225">
    <property type="entry name" value="Nuo51_FMN-bd_sf"/>
</dbReference>
<evidence type="ECO:0000256" key="4">
    <source>
        <dbReference type="ARBA" id="ARBA00023004"/>
    </source>
</evidence>
<dbReference type="GO" id="GO:0051539">
    <property type="term" value="F:4 iron, 4 sulfur cluster binding"/>
    <property type="evidence" value="ECO:0007669"/>
    <property type="project" value="UniProtKB-KW"/>
</dbReference>
<dbReference type="InterPro" id="IPR011538">
    <property type="entry name" value="Nuo51_FMN-bd"/>
</dbReference>
<evidence type="ECO:0000313" key="8">
    <source>
        <dbReference type="Proteomes" id="UP000053099"/>
    </source>
</evidence>
<dbReference type="SUPFAM" id="SSF140490">
    <property type="entry name" value="Nqo1C-terminal domain-like"/>
    <property type="match status" value="1"/>
</dbReference>
<dbReference type="SUPFAM" id="SSF142984">
    <property type="entry name" value="Nqo1 middle domain-like"/>
    <property type="match status" value="1"/>
</dbReference>
<accession>A0A0N0ZNA4</accession>
<dbReference type="PANTHER" id="PTHR43578">
    <property type="entry name" value="NADH-QUINONE OXIDOREDUCTASE SUBUNIT F"/>
    <property type="match status" value="1"/>
</dbReference>
<protein>
    <submittedName>
        <fullName evidence="7">NADH dehydrogenase</fullName>
    </submittedName>
</protein>
<dbReference type="Pfam" id="PF01512">
    <property type="entry name" value="Complex1_51K"/>
    <property type="match status" value="1"/>
</dbReference>